<dbReference type="Gene3D" id="3.40.630.10">
    <property type="entry name" value="Zn peptidases"/>
    <property type="match status" value="1"/>
</dbReference>
<dbReference type="EC" id="3.4.-.-" evidence="11"/>
<sequence length="376" mass="41632">MRFLTCVNLAVATFILVVAEQAPGSSLRLLEFAPGVTQVLTEDEKWTLKAKGQSFFDITEHAHVPHGPFEKRQQQPVKYPTTIQYNNTVRRLVKRFDKTEFITFLQSFTTFHNRHCTSDYGKNTSIWLQAQLQAMISRSEAKTATVKSFQHPFAQSSVIVTVPGKSEKTIVLGAHLDCQDRTDRAAGRAPGADDNGSGVVTLFESLRVLLSDPVVAAGKALNTIEFHFYAGEEGGLLGSQDIYYHYSQSGRDVKGFLQHDVGGYTAAAKKAGEREAIAIAMDYADACLIKFLKMIITAYCTLPYVESKCGYACSDHASATRFGYPAVLTFESEFSYVSPHIHTPNDTVDTLDLDHIVQNAWMSIGFVYELAMANLL</sequence>
<proteinExistence type="inferred from homology"/>
<evidence type="ECO:0000256" key="6">
    <source>
        <dbReference type="ARBA" id="ARBA00022729"/>
    </source>
</evidence>
<evidence type="ECO:0000256" key="9">
    <source>
        <dbReference type="ARBA" id="ARBA00023157"/>
    </source>
</evidence>
<evidence type="ECO:0000313" key="13">
    <source>
        <dbReference type="EMBL" id="KAE8151591.1"/>
    </source>
</evidence>
<feature type="signal peptide" evidence="11">
    <location>
        <begin position="1"/>
        <end position="19"/>
    </location>
</feature>
<dbReference type="PANTHER" id="PTHR12147:SF56">
    <property type="entry name" value="AMINOPEPTIDASE YDR415C-RELATED"/>
    <property type="match status" value="1"/>
</dbReference>
<evidence type="ECO:0000256" key="10">
    <source>
        <dbReference type="ARBA" id="ARBA00043962"/>
    </source>
</evidence>
<comment type="subunit">
    <text evidence="2">Monomer.</text>
</comment>
<evidence type="ECO:0000256" key="3">
    <source>
        <dbReference type="ARBA" id="ARBA00022438"/>
    </source>
</evidence>
<dbReference type="GO" id="GO:0008235">
    <property type="term" value="F:metalloexopeptidase activity"/>
    <property type="evidence" value="ECO:0007669"/>
    <property type="project" value="InterPro"/>
</dbReference>
<dbReference type="GO" id="GO:0004177">
    <property type="term" value="F:aminopeptidase activity"/>
    <property type="evidence" value="ECO:0007669"/>
    <property type="project" value="UniProtKB-KW"/>
</dbReference>
<dbReference type="SUPFAM" id="SSF53187">
    <property type="entry name" value="Zn-dependent exopeptidases"/>
    <property type="match status" value="1"/>
</dbReference>
<gene>
    <name evidence="13" type="ORF">BDV25DRAFT_128665</name>
</gene>
<dbReference type="OrthoDB" id="2214at2759"/>
<accession>A0A5N6U012</accession>
<keyword evidence="9" id="KW-1015">Disulfide bond</keyword>
<comment type="cofactor">
    <cofactor evidence="1">
        <name>Zn(2+)</name>
        <dbReference type="ChEBI" id="CHEBI:29105"/>
    </cofactor>
</comment>
<evidence type="ECO:0000256" key="5">
    <source>
        <dbReference type="ARBA" id="ARBA00022723"/>
    </source>
</evidence>
<dbReference type="GO" id="GO:0006508">
    <property type="term" value="P:proteolysis"/>
    <property type="evidence" value="ECO:0007669"/>
    <property type="project" value="UniProtKB-KW"/>
</dbReference>
<comment type="similarity">
    <text evidence="10">Belongs to the peptidase M28 family. M28E subfamily.</text>
</comment>
<keyword evidence="6 11" id="KW-0732">Signal</keyword>
<feature type="domain" description="Peptidase M28" evidence="12">
    <location>
        <begin position="158"/>
        <end position="364"/>
    </location>
</feature>
<reference evidence="13 14" key="1">
    <citation type="submission" date="2019-04" db="EMBL/GenBank/DDBJ databases">
        <title>Friends and foes A comparative genomics study of 23 Aspergillus species from section Flavi.</title>
        <authorList>
            <consortium name="DOE Joint Genome Institute"/>
            <person name="Kjaerbolling I."/>
            <person name="Vesth T."/>
            <person name="Frisvad J.C."/>
            <person name="Nybo J.L."/>
            <person name="Theobald S."/>
            <person name="Kildgaard S."/>
            <person name="Isbrandt T."/>
            <person name="Kuo A."/>
            <person name="Sato A."/>
            <person name="Lyhne E.K."/>
            <person name="Kogle M.E."/>
            <person name="Wiebenga A."/>
            <person name="Kun R.S."/>
            <person name="Lubbers R.J."/>
            <person name="Makela M.R."/>
            <person name="Barry K."/>
            <person name="Chovatia M."/>
            <person name="Clum A."/>
            <person name="Daum C."/>
            <person name="Haridas S."/>
            <person name="He G."/>
            <person name="LaButti K."/>
            <person name="Lipzen A."/>
            <person name="Mondo S."/>
            <person name="Riley R."/>
            <person name="Salamov A."/>
            <person name="Simmons B.A."/>
            <person name="Magnuson J.K."/>
            <person name="Henrissat B."/>
            <person name="Mortensen U.H."/>
            <person name="Larsen T.O."/>
            <person name="Devries R.P."/>
            <person name="Grigoriev I.V."/>
            <person name="Machida M."/>
            <person name="Baker S.E."/>
            <person name="Andersen M.R."/>
        </authorList>
    </citation>
    <scope>NUCLEOTIDE SEQUENCE [LARGE SCALE GENOMIC DNA]</scope>
    <source>
        <strain evidence="13 14">IBT 18842</strain>
    </source>
</reference>
<dbReference type="AlphaFoldDB" id="A0A5N6U012"/>
<protein>
    <recommendedName>
        <fullName evidence="11">Peptide hydrolase</fullName>
        <ecNumber evidence="11">3.4.-.-</ecNumber>
    </recommendedName>
</protein>
<keyword evidence="7 11" id="KW-0378">Hydrolase</keyword>
<evidence type="ECO:0000313" key="14">
    <source>
        <dbReference type="Proteomes" id="UP000325780"/>
    </source>
</evidence>
<dbReference type="InterPro" id="IPR045175">
    <property type="entry name" value="M28_fam"/>
</dbReference>
<evidence type="ECO:0000256" key="4">
    <source>
        <dbReference type="ARBA" id="ARBA00022670"/>
    </source>
</evidence>
<evidence type="ECO:0000256" key="11">
    <source>
        <dbReference type="RuleBase" id="RU361240"/>
    </source>
</evidence>
<evidence type="ECO:0000256" key="8">
    <source>
        <dbReference type="ARBA" id="ARBA00022833"/>
    </source>
</evidence>
<keyword evidence="4 11" id="KW-0645">Protease</keyword>
<evidence type="ECO:0000256" key="7">
    <source>
        <dbReference type="ARBA" id="ARBA00022801"/>
    </source>
</evidence>
<dbReference type="GO" id="GO:0046872">
    <property type="term" value="F:metal ion binding"/>
    <property type="evidence" value="ECO:0007669"/>
    <property type="project" value="UniProtKB-KW"/>
</dbReference>
<evidence type="ECO:0000256" key="1">
    <source>
        <dbReference type="ARBA" id="ARBA00001947"/>
    </source>
</evidence>
<feature type="chain" id="PRO_5025074337" description="Peptide hydrolase" evidence="11">
    <location>
        <begin position="20"/>
        <end position="376"/>
    </location>
</feature>
<dbReference type="Pfam" id="PF04389">
    <property type="entry name" value="Peptidase_M28"/>
    <property type="match status" value="1"/>
</dbReference>
<name>A0A5N6U012_ASPAV</name>
<evidence type="ECO:0000259" key="12">
    <source>
        <dbReference type="Pfam" id="PF04389"/>
    </source>
</evidence>
<keyword evidence="14" id="KW-1185">Reference proteome</keyword>
<dbReference type="InterPro" id="IPR007484">
    <property type="entry name" value="Peptidase_M28"/>
</dbReference>
<evidence type="ECO:0000256" key="2">
    <source>
        <dbReference type="ARBA" id="ARBA00011245"/>
    </source>
</evidence>
<keyword evidence="3 13" id="KW-0031">Aminopeptidase</keyword>
<dbReference type="Proteomes" id="UP000325780">
    <property type="component" value="Unassembled WGS sequence"/>
</dbReference>
<keyword evidence="8 11" id="KW-0862">Zinc</keyword>
<organism evidence="13 14">
    <name type="scientific">Aspergillus avenaceus</name>
    <dbReference type="NCBI Taxonomy" id="36643"/>
    <lineage>
        <taxon>Eukaryota</taxon>
        <taxon>Fungi</taxon>
        <taxon>Dikarya</taxon>
        <taxon>Ascomycota</taxon>
        <taxon>Pezizomycotina</taxon>
        <taxon>Eurotiomycetes</taxon>
        <taxon>Eurotiomycetidae</taxon>
        <taxon>Eurotiales</taxon>
        <taxon>Aspergillaceae</taxon>
        <taxon>Aspergillus</taxon>
        <taxon>Aspergillus subgen. Circumdati</taxon>
    </lineage>
</organism>
<dbReference type="EMBL" id="ML742068">
    <property type="protein sequence ID" value="KAE8151591.1"/>
    <property type="molecule type" value="Genomic_DNA"/>
</dbReference>
<dbReference type="PANTHER" id="PTHR12147">
    <property type="entry name" value="METALLOPEPTIDASE M28 FAMILY MEMBER"/>
    <property type="match status" value="1"/>
</dbReference>
<keyword evidence="5 11" id="KW-0479">Metal-binding</keyword>